<dbReference type="InterPro" id="IPR006015">
    <property type="entry name" value="Universal_stress_UspA"/>
</dbReference>
<dbReference type="EMBL" id="MCGO01000060">
    <property type="protein sequence ID" value="ORY35219.1"/>
    <property type="molecule type" value="Genomic_DNA"/>
</dbReference>
<name>A0A1Y2BKC6_9FUNG</name>
<proteinExistence type="predicted"/>
<dbReference type="SUPFAM" id="SSF52402">
    <property type="entry name" value="Adenine nucleotide alpha hydrolases-like"/>
    <property type="match status" value="1"/>
</dbReference>
<evidence type="ECO:0000313" key="2">
    <source>
        <dbReference type="EMBL" id="ORY35219.1"/>
    </source>
</evidence>
<protein>
    <submittedName>
        <fullName evidence="2">Adenine nucleotide alpha hydrolases-like protein</fullName>
    </submittedName>
</protein>
<comment type="caution">
    <text evidence="2">The sequence shown here is derived from an EMBL/GenBank/DDBJ whole genome shotgun (WGS) entry which is preliminary data.</text>
</comment>
<dbReference type="STRING" id="329046.A0A1Y2BKC6"/>
<dbReference type="CDD" id="cd23659">
    <property type="entry name" value="USP_At3g01520-like"/>
    <property type="match status" value="1"/>
</dbReference>
<feature type="domain" description="UspA" evidence="1">
    <location>
        <begin position="20"/>
        <end position="169"/>
    </location>
</feature>
<keyword evidence="2" id="KW-0378">Hydrolase</keyword>
<sequence>MTVDEIHNSTETQGAAPYKRTIAIALDSSKFSEYAFNWALEHYLRQDDYVLLLNVQHHKNAPLGINSGLDAPLAPAEPIVHPASAKDESHALLTKYAKILASKEYAYKAVSIHPSYVSTKESIVREVAQLNATALIVGSRGADALSRGFIGSVSDYCAHHCHCPVVIAKPSEEEAKTMKAIDESVFQSFTLLPSNTSKIV</sequence>
<dbReference type="PRINTS" id="PR01438">
    <property type="entry name" value="UNVRSLSTRESS"/>
</dbReference>
<gene>
    <name evidence="2" type="ORF">BCR33DRAFT_505360</name>
</gene>
<dbReference type="GO" id="GO:0016787">
    <property type="term" value="F:hydrolase activity"/>
    <property type="evidence" value="ECO:0007669"/>
    <property type="project" value="UniProtKB-KW"/>
</dbReference>
<dbReference type="AlphaFoldDB" id="A0A1Y2BKC6"/>
<evidence type="ECO:0000313" key="3">
    <source>
        <dbReference type="Proteomes" id="UP000193642"/>
    </source>
</evidence>
<organism evidence="2 3">
    <name type="scientific">Rhizoclosmatium globosum</name>
    <dbReference type="NCBI Taxonomy" id="329046"/>
    <lineage>
        <taxon>Eukaryota</taxon>
        <taxon>Fungi</taxon>
        <taxon>Fungi incertae sedis</taxon>
        <taxon>Chytridiomycota</taxon>
        <taxon>Chytridiomycota incertae sedis</taxon>
        <taxon>Chytridiomycetes</taxon>
        <taxon>Chytridiales</taxon>
        <taxon>Chytriomycetaceae</taxon>
        <taxon>Rhizoclosmatium</taxon>
    </lineage>
</organism>
<dbReference type="InterPro" id="IPR014729">
    <property type="entry name" value="Rossmann-like_a/b/a_fold"/>
</dbReference>
<evidence type="ECO:0000259" key="1">
    <source>
        <dbReference type="Pfam" id="PF00582"/>
    </source>
</evidence>
<reference evidence="2 3" key="1">
    <citation type="submission" date="2016-07" db="EMBL/GenBank/DDBJ databases">
        <title>Pervasive Adenine N6-methylation of Active Genes in Fungi.</title>
        <authorList>
            <consortium name="DOE Joint Genome Institute"/>
            <person name="Mondo S.J."/>
            <person name="Dannebaum R.O."/>
            <person name="Kuo R.C."/>
            <person name="Labutti K."/>
            <person name="Haridas S."/>
            <person name="Kuo A."/>
            <person name="Salamov A."/>
            <person name="Ahrendt S.R."/>
            <person name="Lipzen A."/>
            <person name="Sullivan W."/>
            <person name="Andreopoulos W.B."/>
            <person name="Clum A."/>
            <person name="Lindquist E."/>
            <person name="Daum C."/>
            <person name="Ramamoorthy G.K."/>
            <person name="Gryganskyi A."/>
            <person name="Culley D."/>
            <person name="Magnuson J.K."/>
            <person name="James T.Y."/>
            <person name="O'Malley M.A."/>
            <person name="Stajich J.E."/>
            <person name="Spatafora J.W."/>
            <person name="Visel A."/>
            <person name="Grigoriev I.V."/>
        </authorList>
    </citation>
    <scope>NUCLEOTIDE SEQUENCE [LARGE SCALE GENOMIC DNA]</scope>
    <source>
        <strain evidence="2 3">JEL800</strain>
    </source>
</reference>
<dbReference type="InterPro" id="IPR006016">
    <property type="entry name" value="UspA"/>
</dbReference>
<dbReference type="Proteomes" id="UP000193642">
    <property type="component" value="Unassembled WGS sequence"/>
</dbReference>
<accession>A0A1Y2BKC6</accession>
<keyword evidence="3" id="KW-1185">Reference proteome</keyword>
<dbReference type="OrthoDB" id="843225at2759"/>
<dbReference type="Pfam" id="PF00582">
    <property type="entry name" value="Usp"/>
    <property type="match status" value="1"/>
</dbReference>
<dbReference type="PANTHER" id="PTHR31964:SF140">
    <property type="entry name" value="UNIVERSAL STRESS PROTEIN FAMILY PROTEIN"/>
    <property type="match status" value="1"/>
</dbReference>
<dbReference type="PANTHER" id="PTHR31964">
    <property type="entry name" value="ADENINE NUCLEOTIDE ALPHA HYDROLASES-LIKE SUPERFAMILY PROTEIN"/>
    <property type="match status" value="1"/>
</dbReference>
<dbReference type="Gene3D" id="3.40.50.620">
    <property type="entry name" value="HUPs"/>
    <property type="match status" value="1"/>
</dbReference>